<dbReference type="EMBL" id="CAJEWN010003331">
    <property type="protein sequence ID" value="CAD2207320.1"/>
    <property type="molecule type" value="Genomic_DNA"/>
</dbReference>
<dbReference type="Gene3D" id="2.60.120.920">
    <property type="match status" value="1"/>
</dbReference>
<reference evidence="1 2" key="1">
    <citation type="submission" date="2020-08" db="EMBL/GenBank/DDBJ databases">
        <authorList>
            <person name="Koutsovoulos G."/>
            <person name="Danchin GJ E."/>
        </authorList>
    </citation>
    <scope>NUCLEOTIDE SEQUENCE [LARGE SCALE GENOMIC DNA]</scope>
</reference>
<comment type="caution">
    <text evidence="1">The sequence shown here is derived from an EMBL/GenBank/DDBJ whole genome shotgun (WGS) entry which is preliminary data.</text>
</comment>
<dbReference type="AlphaFoldDB" id="A0A6V7Y6L3"/>
<sequence>MRTLNTYINCLEWNVGVYVYAENPFKTPQYCLSYSLYYFEIICKFEEELDDFKWLDIGLNNLRTNKGIKFDVSFATISNEKDESFKLSSFIWNNNDIFGCGLVYPPTNKLNEEFPYVFFTQNGKQIGKAVLVKVNFDSYKPHVLLKCCSVEANFGNDLETKPFCYDITKHFVIKEFYEDSDVD</sequence>
<dbReference type="OrthoDB" id="258495at2759"/>
<evidence type="ECO:0000313" key="2">
    <source>
        <dbReference type="Proteomes" id="UP000580250"/>
    </source>
</evidence>
<dbReference type="Proteomes" id="UP000580250">
    <property type="component" value="Unassembled WGS sequence"/>
</dbReference>
<evidence type="ECO:0000313" key="1">
    <source>
        <dbReference type="EMBL" id="CAD2207320.1"/>
    </source>
</evidence>
<name>A0A6V7Y6L3_MELEN</name>
<organism evidence="1 2">
    <name type="scientific">Meloidogyne enterolobii</name>
    <name type="common">Root-knot nematode worm</name>
    <name type="synonym">Meloidogyne mayaguensis</name>
    <dbReference type="NCBI Taxonomy" id="390850"/>
    <lineage>
        <taxon>Eukaryota</taxon>
        <taxon>Metazoa</taxon>
        <taxon>Ecdysozoa</taxon>
        <taxon>Nematoda</taxon>
        <taxon>Chromadorea</taxon>
        <taxon>Rhabditida</taxon>
        <taxon>Tylenchina</taxon>
        <taxon>Tylenchomorpha</taxon>
        <taxon>Tylenchoidea</taxon>
        <taxon>Meloidogynidae</taxon>
        <taxon>Meloidogyninae</taxon>
        <taxon>Meloidogyne</taxon>
    </lineage>
</organism>
<accession>A0A6V7Y6L3</accession>
<gene>
    <name evidence="1" type="ORF">MENT_LOCUS61241</name>
</gene>
<dbReference type="InterPro" id="IPR043136">
    <property type="entry name" value="B30.2/SPRY_sf"/>
</dbReference>
<protein>
    <submittedName>
        <fullName evidence="1">Uncharacterized protein</fullName>
    </submittedName>
</protein>
<proteinExistence type="predicted"/>